<dbReference type="Proteomes" id="UP000245720">
    <property type="component" value="Unassembled WGS sequence"/>
</dbReference>
<evidence type="ECO:0000313" key="3">
    <source>
        <dbReference type="Proteomes" id="UP000245720"/>
    </source>
</evidence>
<accession>A0A315Y043</accession>
<sequence length="626" mass="64429">MKNYAKILGLLVTAASLASTTAGCIPLTGGRSSASETKVTEELTTRDTTAAAAETVTANIPEPVSSLSDTLPTPEELFTTKDISPPLVENDAEINLMGSKAEVEGTGVTIEGSTVTITSEGIYSISGELTNGQIIIDAPEASVHLKLNNVNITSGTSAPLLINDAKKTYITLEYNSVNSLTDGRSDTIPEGEDIPDAALFSRDSLTINGGGTLNISGNYCGIRSKDNIVITGGALNITAGSDGIKAKDYVAVADGKLNITAGGDGIKASGKDENALGFVYTEGGSFDISSMGDGIQAEGIFSAKDGDFRITTAGGNDLSGGYKNTDKDMSPDDIGSSQTGLPEVFGGEAPNSKKGIKAGTELNISGGTFSINSADDALHSNGSAFISGEAAVTLSAEDDGIHADNSISVSGGTLRIFNAREGFESAVMDISGGDMRIFAEDDCINAGDGTHSSHKEDPVEGVSVVISGGTLYANAIGGDGLDSNGDLTILGGDITVNGPEHGMNSALDCNGVFIVSGGTLIAAGYHDMADYPSQSSTQCSASIGFDTIFEAGTPFVLEDESGKELLRYAPVHSYDHLVISTPLLEMGKTYTAYAGDGGEGGSFTFTVSEMTTRQGLQTYMEQFRDN</sequence>
<feature type="chain" id="PRO_5038632886" evidence="1">
    <location>
        <begin position="19"/>
        <end position="626"/>
    </location>
</feature>
<organism evidence="2 3">
    <name type="scientific">Ruminococcus flavefaciens</name>
    <dbReference type="NCBI Taxonomy" id="1265"/>
    <lineage>
        <taxon>Bacteria</taxon>
        <taxon>Bacillati</taxon>
        <taxon>Bacillota</taxon>
        <taxon>Clostridia</taxon>
        <taxon>Eubacteriales</taxon>
        <taxon>Oscillospiraceae</taxon>
        <taxon>Ruminococcus</taxon>
    </lineage>
</organism>
<gene>
    <name evidence="2" type="ORF">IE37_01311</name>
</gene>
<dbReference type="RefSeq" id="WP_109726129.1">
    <property type="nucleotide sequence ID" value="NZ_QGDI01000004.1"/>
</dbReference>
<protein>
    <submittedName>
        <fullName evidence="2">Uncharacterized protein DUF4353</fullName>
    </submittedName>
</protein>
<reference evidence="2 3" key="1">
    <citation type="submission" date="2018-05" db="EMBL/GenBank/DDBJ databases">
        <title>The Hungate 1000. A catalogue of reference genomes from the rumen microbiome.</title>
        <authorList>
            <person name="Kelly W."/>
        </authorList>
    </citation>
    <scope>NUCLEOTIDE SEQUENCE [LARGE SCALE GENOMIC DNA]</scope>
    <source>
        <strain evidence="2 3">SAb67</strain>
    </source>
</reference>
<dbReference type="InterPro" id="IPR025584">
    <property type="entry name" value="Cthe_2159"/>
</dbReference>
<dbReference type="AlphaFoldDB" id="A0A315Y043"/>
<feature type="signal peptide" evidence="1">
    <location>
        <begin position="1"/>
        <end position="18"/>
    </location>
</feature>
<dbReference type="OrthoDB" id="9812829at2"/>
<evidence type="ECO:0000256" key="1">
    <source>
        <dbReference type="SAM" id="SignalP"/>
    </source>
</evidence>
<keyword evidence="1" id="KW-0732">Signal</keyword>
<dbReference type="EMBL" id="QGDI01000004">
    <property type="protein sequence ID" value="PWJ13506.1"/>
    <property type="molecule type" value="Genomic_DNA"/>
</dbReference>
<dbReference type="Pfam" id="PF14262">
    <property type="entry name" value="Cthe_2159"/>
    <property type="match status" value="2"/>
</dbReference>
<dbReference type="PROSITE" id="PS51257">
    <property type="entry name" value="PROKAR_LIPOPROTEIN"/>
    <property type="match status" value="1"/>
</dbReference>
<name>A0A315Y043_RUMFL</name>
<evidence type="ECO:0000313" key="2">
    <source>
        <dbReference type="EMBL" id="PWJ13506.1"/>
    </source>
</evidence>
<proteinExistence type="predicted"/>
<comment type="caution">
    <text evidence="2">The sequence shown here is derived from an EMBL/GenBank/DDBJ whole genome shotgun (WGS) entry which is preliminary data.</text>
</comment>